<evidence type="ECO:0000313" key="1">
    <source>
        <dbReference type="EMBL" id="KAL3956337.1"/>
    </source>
</evidence>
<sequence length="729" mass="79823">MPYRPGVLLSGARDGRLAQQLDTTLPGFPHLIHGPPHRCDLSGTAIHEREPSRQETTGRRRLHPSPSPGQPLVGCHRGNKSNHRPTSPAALSPDCSPAYSPLPIWLLCLAAARPFGNPESHHSYPLRPWTMPSFKPFSSVTGRNSYSLFDIRLDQDIIVFRGNDHESSGQFLKGVVVLCLSSSLRIEDVRLRLTGTLRLSWTDHKSSTPGVSGQKVDKTTTILDHRWAPFVGTHGKSMTLPAGNYEYPFEFLLPGDTAESVEGIPEASITYRLKATVGRGKLAYDLHAYKHLRIIRTLEPGALEFLHSMSVENTWPDKVDYSIIIPQKAVVFGGTINMEMRFTPLLKGLELGEITAKMLEIRDTWIQGASGYNLREHRTEREVSTWRFEVNREEHWQNMIEDTGQEGWVLVKPLSLPKRLRQCIQDLNHHGIKVRHKIKLTVALKNPDGHISEVSHSTRGSPELTENANRTIQLRATLPVSIFISPNVPFDEHGNLVNQAPGAPSLDQESGAIAPPGYGEHVLDQLYEDVDTAGFQTPGMQTPGIQSGVSSPFYAHSRTGSADNLAAMTHSAPVAPTALSARLADVSLDSSHRNSSWTSMHSASGRMSPTSGAHGSAPRSEPHSANLTRSNSEEDNSARNSVEHVDVDAAELAELNRVPSYATAVRTPARSRTQTTTGPVPDYLTALSAPRTPPATDLNPEQLAPISEDGSGEGRSNGTMRSVDPTMSN</sequence>
<name>A0ACC4DJQ0_PURLI</name>
<gene>
    <name evidence="1" type="ORF">ACCO45_009183</name>
</gene>
<dbReference type="EMBL" id="JBGNUJ010000008">
    <property type="protein sequence ID" value="KAL3956337.1"/>
    <property type="molecule type" value="Genomic_DNA"/>
</dbReference>
<comment type="caution">
    <text evidence="1">The sequence shown here is derived from an EMBL/GenBank/DDBJ whole genome shotgun (WGS) entry which is preliminary data.</text>
</comment>
<evidence type="ECO:0000313" key="2">
    <source>
        <dbReference type="Proteomes" id="UP001638806"/>
    </source>
</evidence>
<organism evidence="1 2">
    <name type="scientific">Purpureocillium lilacinum</name>
    <name type="common">Paecilomyces lilacinus</name>
    <dbReference type="NCBI Taxonomy" id="33203"/>
    <lineage>
        <taxon>Eukaryota</taxon>
        <taxon>Fungi</taxon>
        <taxon>Dikarya</taxon>
        <taxon>Ascomycota</taxon>
        <taxon>Pezizomycotina</taxon>
        <taxon>Sordariomycetes</taxon>
        <taxon>Hypocreomycetidae</taxon>
        <taxon>Hypocreales</taxon>
        <taxon>Ophiocordycipitaceae</taxon>
        <taxon>Purpureocillium</taxon>
    </lineage>
</organism>
<dbReference type="Proteomes" id="UP001638806">
    <property type="component" value="Unassembled WGS sequence"/>
</dbReference>
<accession>A0ACC4DJQ0</accession>
<keyword evidence="2" id="KW-1185">Reference proteome</keyword>
<proteinExistence type="predicted"/>
<protein>
    <submittedName>
        <fullName evidence="1">Uncharacterized protein</fullName>
    </submittedName>
</protein>
<reference evidence="1" key="1">
    <citation type="submission" date="2024-12" db="EMBL/GenBank/DDBJ databases">
        <title>Comparative genomics and development of molecular markers within Purpureocillium lilacinum and among Purpureocillium species.</title>
        <authorList>
            <person name="Yeh Z.-Y."/>
            <person name="Ni N.-T."/>
            <person name="Lo P.-H."/>
            <person name="Mushyakhwo K."/>
            <person name="Lin C.-F."/>
            <person name="Nai Y.-S."/>
        </authorList>
    </citation>
    <scope>NUCLEOTIDE SEQUENCE</scope>
    <source>
        <strain evidence="1">NCHU-NPUST-175</strain>
    </source>
</reference>